<sequence>MDSTLSNREIAAILQLIELRRSVITPAKKAAKEVVEEEQVRISDDESSSSSIINPEKERNSSNDDCLPRINQRFGSLIEIYRRTEPPPVGSPSPKKKPRTF</sequence>
<comment type="caution">
    <text evidence="2">The sequence shown here is derived from an EMBL/GenBank/DDBJ whole genome shotgun (WGS) entry which is preliminary data.</text>
</comment>
<accession>S8D2M2</accession>
<dbReference type="Proteomes" id="UP000015453">
    <property type="component" value="Unassembled WGS sequence"/>
</dbReference>
<dbReference type="EMBL" id="AUSU01000229">
    <property type="protein sequence ID" value="EPS73969.1"/>
    <property type="molecule type" value="Genomic_DNA"/>
</dbReference>
<feature type="region of interest" description="Disordered" evidence="1">
    <location>
        <begin position="81"/>
        <end position="101"/>
    </location>
</feature>
<gene>
    <name evidence="2" type="ORF">M569_00788</name>
</gene>
<evidence type="ECO:0000313" key="2">
    <source>
        <dbReference type="EMBL" id="EPS73969.1"/>
    </source>
</evidence>
<reference evidence="2 3" key="1">
    <citation type="journal article" date="2013" name="BMC Genomics">
        <title>The miniature genome of a carnivorous plant Genlisea aurea contains a low number of genes and short non-coding sequences.</title>
        <authorList>
            <person name="Leushkin E.V."/>
            <person name="Sutormin R.A."/>
            <person name="Nabieva E.R."/>
            <person name="Penin A.A."/>
            <person name="Kondrashov A.S."/>
            <person name="Logacheva M.D."/>
        </authorList>
    </citation>
    <scope>NUCLEOTIDE SEQUENCE [LARGE SCALE GENOMIC DNA]</scope>
</reference>
<feature type="region of interest" description="Disordered" evidence="1">
    <location>
        <begin position="33"/>
        <end position="69"/>
    </location>
</feature>
<evidence type="ECO:0000256" key="1">
    <source>
        <dbReference type="SAM" id="MobiDB-lite"/>
    </source>
</evidence>
<dbReference type="AlphaFoldDB" id="S8D2M2"/>
<feature type="compositionally biased region" description="Basic and acidic residues" evidence="1">
    <location>
        <begin position="33"/>
        <end position="44"/>
    </location>
</feature>
<proteinExistence type="predicted"/>
<keyword evidence="3" id="KW-1185">Reference proteome</keyword>
<evidence type="ECO:0000313" key="3">
    <source>
        <dbReference type="Proteomes" id="UP000015453"/>
    </source>
</evidence>
<protein>
    <submittedName>
        <fullName evidence="2">Uncharacterized protein</fullName>
    </submittedName>
</protein>
<name>S8D2M2_9LAMI</name>
<organism evidence="2 3">
    <name type="scientific">Genlisea aurea</name>
    <dbReference type="NCBI Taxonomy" id="192259"/>
    <lineage>
        <taxon>Eukaryota</taxon>
        <taxon>Viridiplantae</taxon>
        <taxon>Streptophyta</taxon>
        <taxon>Embryophyta</taxon>
        <taxon>Tracheophyta</taxon>
        <taxon>Spermatophyta</taxon>
        <taxon>Magnoliopsida</taxon>
        <taxon>eudicotyledons</taxon>
        <taxon>Gunneridae</taxon>
        <taxon>Pentapetalae</taxon>
        <taxon>asterids</taxon>
        <taxon>lamiids</taxon>
        <taxon>Lamiales</taxon>
        <taxon>Lentibulariaceae</taxon>
        <taxon>Genlisea</taxon>
    </lineage>
</organism>